<proteinExistence type="predicted"/>
<evidence type="ECO:0000313" key="2">
    <source>
        <dbReference type="EMBL" id="OEL13502.1"/>
    </source>
</evidence>
<protein>
    <submittedName>
        <fullName evidence="2">Uncharacterized protein</fullName>
    </submittedName>
</protein>
<keyword evidence="3" id="KW-1185">Reference proteome</keyword>
<organism evidence="2 3">
    <name type="scientific">Dichanthelium oligosanthes</name>
    <dbReference type="NCBI Taxonomy" id="888268"/>
    <lineage>
        <taxon>Eukaryota</taxon>
        <taxon>Viridiplantae</taxon>
        <taxon>Streptophyta</taxon>
        <taxon>Embryophyta</taxon>
        <taxon>Tracheophyta</taxon>
        <taxon>Spermatophyta</taxon>
        <taxon>Magnoliopsida</taxon>
        <taxon>Liliopsida</taxon>
        <taxon>Poales</taxon>
        <taxon>Poaceae</taxon>
        <taxon>PACMAD clade</taxon>
        <taxon>Panicoideae</taxon>
        <taxon>Panicodae</taxon>
        <taxon>Paniceae</taxon>
        <taxon>Dichantheliinae</taxon>
        <taxon>Dichanthelium</taxon>
    </lineage>
</organism>
<feature type="non-terminal residue" evidence="2">
    <location>
        <position position="1"/>
    </location>
</feature>
<comment type="caution">
    <text evidence="2">The sequence shown here is derived from an EMBL/GenBank/DDBJ whole genome shotgun (WGS) entry which is preliminary data.</text>
</comment>
<dbReference type="EMBL" id="LWDX02073167">
    <property type="protein sequence ID" value="OEL13502.1"/>
    <property type="molecule type" value="Genomic_DNA"/>
</dbReference>
<name>A0A1E5UKV0_9POAL</name>
<reference evidence="2 3" key="1">
    <citation type="submission" date="2016-09" db="EMBL/GenBank/DDBJ databases">
        <title>The draft genome of Dichanthelium oligosanthes: A C3 panicoid grass species.</title>
        <authorList>
            <person name="Studer A.J."/>
            <person name="Schnable J.C."/>
            <person name="Brutnell T.P."/>
        </authorList>
    </citation>
    <scope>NUCLEOTIDE SEQUENCE [LARGE SCALE GENOMIC DNA]</scope>
    <source>
        <strain evidence="3">cv. Kellogg 1175</strain>
        <tissue evidence="2">Leaf</tissue>
    </source>
</reference>
<dbReference type="Proteomes" id="UP000095767">
    <property type="component" value="Unassembled WGS sequence"/>
</dbReference>
<sequence>LAARARARRRPPPRRTTRRRSAWPRSCRPSAFSARRRRSCCSSIPRAKVVAAALCTDSTWLSSASACSRAWACPCSPSSRGPASRPWPRCRSGGWWRPWRPCSRRQRCAWP</sequence>
<gene>
    <name evidence="2" type="ORF">BAE44_0025479</name>
</gene>
<dbReference type="AlphaFoldDB" id="A0A1E5UKV0"/>
<feature type="region of interest" description="Disordered" evidence="1">
    <location>
        <begin position="1"/>
        <end position="26"/>
    </location>
</feature>
<evidence type="ECO:0000256" key="1">
    <source>
        <dbReference type="SAM" id="MobiDB-lite"/>
    </source>
</evidence>
<feature type="compositionally biased region" description="Basic residues" evidence="1">
    <location>
        <begin position="1"/>
        <end position="22"/>
    </location>
</feature>
<accession>A0A1E5UKV0</accession>
<evidence type="ECO:0000313" key="3">
    <source>
        <dbReference type="Proteomes" id="UP000095767"/>
    </source>
</evidence>